<dbReference type="Pfam" id="PF18476">
    <property type="entry name" value="PIN_8"/>
    <property type="match status" value="1"/>
</dbReference>
<dbReference type="InterPro" id="IPR029060">
    <property type="entry name" value="PIN-like_dom_sf"/>
</dbReference>
<gene>
    <name evidence="2" type="ORF">J8N05_30975</name>
</gene>
<sequence>MAAAHTTSDQPQARGIFDCDEAHRTPLRSDYKRIFDSGLVVLDTNVLLNLYRSNESTRRDTLAALARLRERLWIPHQVLTEFWRNRESPAIRHHHATRANEASAGLDKAVNAARTVVTTWLTAVQLKDNEEAVEQTARDLTELTEAAGSLKKFIRAQAECDALKETATTHTDPVLNALEPLLHGRIGEPLPPDVYDKAVKEAQERADEGIPPGHEDFRTKEPELAAGDYLVWVQLMAEARQRGCDVLLVTGDVKKDWWTNRGYDIPPRPRAELLKELREQAGVVLYMLTPSELLRWAKELLELNVDDGSVRDLEQLGEVSADEASEGEAWTAESLAAFMDELMRRYPSRVKAIVAAAANGGFVDRETVYELASYDETRKLRGFTQPIGTLSRDLQATGVLTGGEPFLLTTVYGHSTDPSWAKGFRIPNGVIPLLRSKYEGGDLWQTRHGGEAGSEPSDKV</sequence>
<proteinExistence type="predicted"/>
<evidence type="ECO:0000313" key="2">
    <source>
        <dbReference type="EMBL" id="MBQ0852592.1"/>
    </source>
</evidence>
<keyword evidence="3" id="KW-1185">Reference proteome</keyword>
<dbReference type="EMBL" id="JAGPYQ010000001">
    <property type="protein sequence ID" value="MBQ0852592.1"/>
    <property type="molecule type" value="Genomic_DNA"/>
</dbReference>
<evidence type="ECO:0000313" key="3">
    <source>
        <dbReference type="Proteomes" id="UP000677413"/>
    </source>
</evidence>
<comment type="caution">
    <text evidence="2">The sequence shown here is derived from an EMBL/GenBank/DDBJ whole genome shotgun (WGS) entry which is preliminary data.</text>
</comment>
<accession>A0A940Y3M6</accession>
<reference evidence="2 3" key="1">
    <citation type="submission" date="2021-04" db="EMBL/GenBank/DDBJ databases">
        <authorList>
            <person name="Tang X."/>
            <person name="Zhou X."/>
            <person name="Chen X."/>
            <person name="Cernava T."/>
            <person name="Zhang C."/>
        </authorList>
    </citation>
    <scope>NUCLEOTIDE SEQUENCE [LARGE SCALE GENOMIC DNA]</scope>
    <source>
        <strain evidence="2 3">BH-SS-21</strain>
    </source>
</reference>
<dbReference type="InterPro" id="IPR041578">
    <property type="entry name" value="PIN_8"/>
</dbReference>
<evidence type="ECO:0000259" key="1">
    <source>
        <dbReference type="Pfam" id="PF18476"/>
    </source>
</evidence>
<organism evidence="2 3">
    <name type="scientific">Streptomyces liliiviolaceus</name>
    <dbReference type="NCBI Taxonomy" id="2823109"/>
    <lineage>
        <taxon>Bacteria</taxon>
        <taxon>Bacillati</taxon>
        <taxon>Actinomycetota</taxon>
        <taxon>Actinomycetes</taxon>
        <taxon>Kitasatosporales</taxon>
        <taxon>Streptomycetaceae</taxon>
        <taxon>Streptomyces</taxon>
    </lineage>
</organism>
<feature type="domain" description="PIN like" evidence="1">
    <location>
        <begin position="39"/>
        <end position="272"/>
    </location>
</feature>
<dbReference type="AlphaFoldDB" id="A0A940Y3M6"/>
<dbReference type="Proteomes" id="UP000677413">
    <property type="component" value="Unassembled WGS sequence"/>
</dbReference>
<dbReference type="RefSeq" id="WP_210888739.1">
    <property type="nucleotide sequence ID" value="NZ_JAGPYQ010000001.1"/>
</dbReference>
<dbReference type="SUPFAM" id="SSF88723">
    <property type="entry name" value="PIN domain-like"/>
    <property type="match status" value="1"/>
</dbReference>
<name>A0A940Y3M6_9ACTN</name>
<protein>
    <submittedName>
        <fullName evidence="2">DUF4935 domain-containing protein</fullName>
    </submittedName>
</protein>